<evidence type="ECO:0000256" key="1">
    <source>
        <dbReference type="ARBA" id="ARBA00004123"/>
    </source>
</evidence>
<dbReference type="PANTHER" id="PTHR12772">
    <property type="entry name" value="DNA REPLICATION COMPLEX GINS PROTEIN PSF2"/>
    <property type="match status" value="1"/>
</dbReference>
<comment type="similarity">
    <text evidence="2">Belongs to the GINS2/PSF2 family.</text>
</comment>
<evidence type="ECO:0000256" key="2">
    <source>
        <dbReference type="ARBA" id="ARBA00010565"/>
    </source>
</evidence>
<evidence type="ECO:0000259" key="6">
    <source>
        <dbReference type="Pfam" id="PF05916"/>
    </source>
</evidence>
<dbReference type="AlphaFoldDB" id="A0A7S2SL96"/>
<dbReference type="InterPro" id="IPR036224">
    <property type="entry name" value="GINS_bundle-like_dom_sf"/>
</dbReference>
<evidence type="ECO:0008006" key="9">
    <source>
        <dbReference type="Google" id="ProtNLM"/>
    </source>
</evidence>
<feature type="region of interest" description="Disordered" evidence="5">
    <location>
        <begin position="157"/>
        <end position="199"/>
    </location>
</feature>
<proteinExistence type="inferred from homology"/>
<gene>
    <name evidence="8" type="ORF">EANT1437_LOCUS16043</name>
</gene>
<dbReference type="GO" id="GO:0000727">
    <property type="term" value="P:double-strand break repair via break-induced replication"/>
    <property type="evidence" value="ECO:0007669"/>
    <property type="project" value="TreeGrafter"/>
</dbReference>
<dbReference type="GO" id="GO:0006260">
    <property type="term" value="P:DNA replication"/>
    <property type="evidence" value="ECO:0007669"/>
    <property type="project" value="UniProtKB-KW"/>
</dbReference>
<dbReference type="SUPFAM" id="SSF158573">
    <property type="entry name" value="GINS helical bundle-like"/>
    <property type="match status" value="1"/>
</dbReference>
<organism evidence="8">
    <name type="scientific">Eucampia antarctica</name>
    <dbReference type="NCBI Taxonomy" id="49252"/>
    <lineage>
        <taxon>Eukaryota</taxon>
        <taxon>Sar</taxon>
        <taxon>Stramenopiles</taxon>
        <taxon>Ochrophyta</taxon>
        <taxon>Bacillariophyta</taxon>
        <taxon>Mediophyceae</taxon>
        <taxon>Biddulphiophycidae</taxon>
        <taxon>Hemiaulales</taxon>
        <taxon>Hemiaulaceae</taxon>
        <taxon>Eucampia</taxon>
    </lineage>
</organism>
<dbReference type="Pfam" id="PF25005">
    <property type="entry name" value="PSF2_N"/>
    <property type="match status" value="1"/>
</dbReference>
<dbReference type="Gene3D" id="3.40.5.50">
    <property type="match status" value="1"/>
</dbReference>
<feature type="domain" description="GINS subunit" evidence="6">
    <location>
        <begin position="41"/>
        <end position="123"/>
    </location>
</feature>
<dbReference type="InterPro" id="IPR056784">
    <property type="entry name" value="PSF2_N"/>
</dbReference>
<dbReference type="EMBL" id="HBHI01031147">
    <property type="protein sequence ID" value="CAD9703326.1"/>
    <property type="molecule type" value="Transcribed_RNA"/>
</dbReference>
<evidence type="ECO:0000259" key="7">
    <source>
        <dbReference type="Pfam" id="PF25005"/>
    </source>
</evidence>
<evidence type="ECO:0000256" key="4">
    <source>
        <dbReference type="ARBA" id="ARBA00023242"/>
    </source>
</evidence>
<keyword evidence="3" id="KW-0235">DNA replication</keyword>
<keyword evidence="4" id="KW-0539">Nucleus</keyword>
<protein>
    <recommendedName>
        <fullName evidence="9">DNA replication complex GINS protein PSF2</fullName>
    </recommendedName>
</protein>
<feature type="domain" description="DNA replication complex GINS protein PSF2 N-terminal" evidence="7">
    <location>
        <begin position="3"/>
        <end position="37"/>
    </location>
</feature>
<dbReference type="Gene3D" id="1.20.58.1020">
    <property type="match status" value="1"/>
</dbReference>
<evidence type="ECO:0000313" key="8">
    <source>
        <dbReference type="EMBL" id="CAD9703326.1"/>
    </source>
</evidence>
<feature type="compositionally biased region" description="Low complexity" evidence="5">
    <location>
        <begin position="165"/>
        <end position="182"/>
    </location>
</feature>
<dbReference type="InterPro" id="IPR021151">
    <property type="entry name" value="GINS_A"/>
</dbReference>
<dbReference type="CDD" id="cd11712">
    <property type="entry name" value="GINS_A_psf2"/>
    <property type="match status" value="1"/>
</dbReference>
<comment type="subcellular location">
    <subcellularLocation>
        <location evidence="1">Nucleus</location>
    </subcellularLocation>
</comment>
<dbReference type="SUPFAM" id="SSF160059">
    <property type="entry name" value="PriA/YqbF domain"/>
    <property type="match status" value="1"/>
</dbReference>
<dbReference type="GO" id="GO:0000811">
    <property type="term" value="C:GINS complex"/>
    <property type="evidence" value="ECO:0007669"/>
    <property type="project" value="TreeGrafter"/>
</dbReference>
<dbReference type="InterPro" id="IPR007257">
    <property type="entry name" value="GINS_Psf2"/>
</dbReference>
<name>A0A7S2SL96_9STRA</name>
<evidence type="ECO:0000256" key="5">
    <source>
        <dbReference type="SAM" id="MobiDB-lite"/>
    </source>
</evidence>
<dbReference type="PANTHER" id="PTHR12772:SF0">
    <property type="entry name" value="DNA REPLICATION COMPLEX GINS PROTEIN PSF2"/>
    <property type="match status" value="1"/>
</dbReference>
<dbReference type="CDD" id="cd21694">
    <property type="entry name" value="GINS_B_Psf2"/>
    <property type="match status" value="1"/>
</dbReference>
<sequence>MDLISSTAIGPFTAGVDSIVPLWLAVLLRKRNLCRIVEPEWMNVANLKDVLTQERESLNFYDGLPFWYVEIARSILAVEDKTNIPQLDPIRILLEDIAAVRMDKIRSSIHTMSSTQFSSSNMPMDVITVNGIAAHEIQTTQPFLSKAFEHHLHLLQRPSQPQAPAPTNTTNTPTTTTTTNEPNAPPPSSRTSRIRRFRS</sequence>
<dbReference type="Pfam" id="PF05916">
    <property type="entry name" value="Sld5"/>
    <property type="match status" value="1"/>
</dbReference>
<reference evidence="8" key="1">
    <citation type="submission" date="2021-01" db="EMBL/GenBank/DDBJ databases">
        <authorList>
            <person name="Corre E."/>
            <person name="Pelletier E."/>
            <person name="Niang G."/>
            <person name="Scheremetjew M."/>
            <person name="Finn R."/>
            <person name="Kale V."/>
            <person name="Holt S."/>
            <person name="Cochrane G."/>
            <person name="Meng A."/>
            <person name="Brown T."/>
            <person name="Cohen L."/>
        </authorList>
    </citation>
    <scope>NUCLEOTIDE SEQUENCE</scope>
    <source>
        <strain evidence="8">CCMP1452</strain>
    </source>
</reference>
<accession>A0A7S2SL96</accession>
<evidence type="ECO:0000256" key="3">
    <source>
        <dbReference type="ARBA" id="ARBA00022705"/>
    </source>
</evidence>